<evidence type="ECO:0000256" key="3">
    <source>
        <dbReference type="ARBA" id="ARBA00004496"/>
    </source>
</evidence>
<evidence type="ECO:0000256" key="7">
    <source>
        <dbReference type="ARBA" id="ARBA00022846"/>
    </source>
</evidence>
<keyword evidence="14" id="KW-1185">Reference proteome</keyword>
<feature type="domain" description="RNA-polymerase II-associated protein 3-like C-terminal" evidence="11">
    <location>
        <begin position="105"/>
        <end position="187"/>
    </location>
</feature>
<reference evidence="13 14" key="1">
    <citation type="journal article" date="2010" name="Science">
        <title>Plasticity of animal genome architecture unmasked by rapid evolution of a pelagic tunicate.</title>
        <authorList>
            <person name="Denoeud F."/>
            <person name="Henriet S."/>
            <person name="Mungpakdee S."/>
            <person name="Aury J.M."/>
            <person name="Da Silva C."/>
            <person name="Brinkmann H."/>
            <person name="Mikhaleva J."/>
            <person name="Olsen L.C."/>
            <person name="Jubin C."/>
            <person name="Canestro C."/>
            <person name="Bouquet J.M."/>
            <person name="Danks G."/>
            <person name="Poulain J."/>
            <person name="Campsteijn C."/>
            <person name="Adamski M."/>
            <person name="Cross I."/>
            <person name="Yadetie F."/>
            <person name="Muffato M."/>
            <person name="Louis A."/>
            <person name="Butcher S."/>
            <person name="Tsagkogeorga G."/>
            <person name="Konrad A."/>
            <person name="Singh S."/>
            <person name="Jensen M.F."/>
            <person name="Cong E.H."/>
            <person name="Eikeseth-Otteraa H."/>
            <person name="Noel B."/>
            <person name="Anthouard V."/>
            <person name="Porcel B.M."/>
            <person name="Kachouri-Lafond R."/>
            <person name="Nishino A."/>
            <person name="Ugolini M."/>
            <person name="Chourrout P."/>
            <person name="Nishida H."/>
            <person name="Aasland R."/>
            <person name="Huzurbazar S."/>
            <person name="Westhof E."/>
            <person name="Delsuc F."/>
            <person name="Lehrach H."/>
            <person name="Reinhardt R."/>
            <person name="Weissenbach J."/>
            <person name="Roy S.W."/>
            <person name="Artiguenave F."/>
            <person name="Postlethwait J.H."/>
            <person name="Manak J.R."/>
            <person name="Thompson E.M."/>
            <person name="Jaillon O."/>
            <person name="Du Pasquier L."/>
            <person name="Boudinot P."/>
            <person name="Liberles D.A."/>
            <person name="Volff J.N."/>
            <person name="Philippe H."/>
            <person name="Lenhard B."/>
            <person name="Roest Crollius H."/>
            <person name="Wincker P."/>
            <person name="Chourrout D."/>
        </authorList>
    </citation>
    <scope>NUCLEOTIDE SEQUENCE [LARGE SCALE GENOMIC DNA]</scope>
</reference>
<dbReference type="GO" id="GO:0003351">
    <property type="term" value="P:epithelial cilium movement involved in extracellular fluid movement"/>
    <property type="evidence" value="ECO:0007669"/>
    <property type="project" value="TreeGrafter"/>
</dbReference>
<dbReference type="GO" id="GO:0036159">
    <property type="term" value="P:inner dynein arm assembly"/>
    <property type="evidence" value="ECO:0007669"/>
    <property type="project" value="TreeGrafter"/>
</dbReference>
<dbReference type="GO" id="GO:0005576">
    <property type="term" value="C:extracellular region"/>
    <property type="evidence" value="ECO:0007669"/>
    <property type="project" value="GOC"/>
</dbReference>
<accession>E4X9N7</accession>
<dbReference type="InParanoid" id="E4X9N7"/>
<proteinExistence type="inferred from homology"/>
<keyword evidence="7" id="KW-0282">Flagellum</keyword>
<keyword evidence="6" id="KW-0970">Cilium biogenesis/degradation</keyword>
<gene>
    <name evidence="13" type="ORF">GSOID_T00005017001</name>
</gene>
<comment type="subunit">
    <text evidence="4">Homodimer.</text>
</comment>
<keyword evidence="9" id="KW-0966">Cell projection</keyword>
<evidence type="ECO:0000256" key="5">
    <source>
        <dbReference type="ARBA" id="ARBA00022490"/>
    </source>
</evidence>
<dbReference type="GO" id="GO:0036157">
    <property type="term" value="C:outer dynein arm"/>
    <property type="evidence" value="ECO:0007669"/>
    <property type="project" value="InterPro"/>
</dbReference>
<evidence type="ECO:0000259" key="11">
    <source>
        <dbReference type="Pfam" id="PF13877"/>
    </source>
</evidence>
<dbReference type="Pfam" id="PF13877">
    <property type="entry name" value="RPAP3_C"/>
    <property type="match status" value="1"/>
</dbReference>
<protein>
    <submittedName>
        <fullName evidence="13">Uncharacterized protein</fullName>
    </submittedName>
</protein>
<feature type="domain" description="Dynein attachment factor N-terminal" evidence="12">
    <location>
        <begin position="17"/>
        <end position="67"/>
    </location>
</feature>
<comment type="function">
    <text evidence="1">Dynein-attachment factor required for cilia motility.</text>
</comment>
<dbReference type="Pfam" id="PF15867">
    <property type="entry name" value="Dynein_attach_N"/>
    <property type="match status" value="1"/>
</dbReference>
<dbReference type="InterPro" id="IPR042422">
    <property type="entry name" value="CC103"/>
</dbReference>
<keyword evidence="8" id="KW-0969">Cilium</keyword>
<sequence length="199" mass="22694">MVWKRLKPDVNEVLTAIEELIAKEDRYQLENSAKFRAVDQRVATYDEFKGIVDGSHLQALDRKEQVDSILAPNKHCWNPVAAALDKEIEKMTKAVQLEYAVDTISTYSEFKKSWRRARNNIATRQTILLNLNHSVIFKDSCEPLDEICDSLASIDMDQSSKIRAILTSLQKAREFSLATAFLSAKSKAILELLIEQHLN</sequence>
<keyword evidence="5" id="KW-0963">Cytoplasm</keyword>
<dbReference type="InterPro" id="IPR025986">
    <property type="entry name" value="RPAP3-like_C"/>
</dbReference>
<dbReference type="InterPro" id="IPR031733">
    <property type="entry name" value="Dynein_attach_N"/>
</dbReference>
<dbReference type="Proteomes" id="UP000001307">
    <property type="component" value="Unassembled WGS sequence"/>
</dbReference>
<organism evidence="13 14">
    <name type="scientific">Oikopleura dioica</name>
    <name type="common">Tunicate</name>
    <dbReference type="NCBI Taxonomy" id="34765"/>
    <lineage>
        <taxon>Eukaryota</taxon>
        <taxon>Metazoa</taxon>
        <taxon>Chordata</taxon>
        <taxon>Tunicata</taxon>
        <taxon>Appendicularia</taxon>
        <taxon>Copelata</taxon>
        <taxon>Oikopleuridae</taxon>
        <taxon>Oikopleura</taxon>
    </lineage>
</organism>
<dbReference type="OrthoDB" id="447931at2759"/>
<dbReference type="PANTHER" id="PTHR28572:SF1">
    <property type="entry name" value="COILED-COIL DOMAIN-CONTAINING PROTEIN 103"/>
    <property type="match status" value="1"/>
</dbReference>
<evidence type="ECO:0000256" key="10">
    <source>
        <dbReference type="ARBA" id="ARBA00049986"/>
    </source>
</evidence>
<evidence type="ECO:0000256" key="4">
    <source>
        <dbReference type="ARBA" id="ARBA00011738"/>
    </source>
</evidence>
<evidence type="ECO:0000256" key="8">
    <source>
        <dbReference type="ARBA" id="ARBA00023069"/>
    </source>
</evidence>
<dbReference type="EMBL" id="FN653031">
    <property type="protein sequence ID" value="CBY08446.1"/>
    <property type="molecule type" value="Genomic_DNA"/>
</dbReference>
<dbReference type="AlphaFoldDB" id="E4X9N7"/>
<evidence type="ECO:0000256" key="2">
    <source>
        <dbReference type="ARBA" id="ARBA00004230"/>
    </source>
</evidence>
<evidence type="ECO:0000256" key="1">
    <source>
        <dbReference type="ARBA" id="ARBA00004048"/>
    </source>
</evidence>
<dbReference type="GO" id="GO:0007368">
    <property type="term" value="P:determination of left/right symmetry"/>
    <property type="evidence" value="ECO:0007669"/>
    <property type="project" value="TreeGrafter"/>
</dbReference>
<evidence type="ECO:0000256" key="9">
    <source>
        <dbReference type="ARBA" id="ARBA00023273"/>
    </source>
</evidence>
<evidence type="ECO:0000256" key="6">
    <source>
        <dbReference type="ARBA" id="ARBA00022794"/>
    </source>
</evidence>
<dbReference type="GO" id="GO:0031514">
    <property type="term" value="C:motile cilium"/>
    <property type="evidence" value="ECO:0007669"/>
    <property type="project" value="UniProtKB-SubCell"/>
</dbReference>
<comment type="similarity">
    <text evidence="10">Belongs to the DNAAF19/PR46b family.</text>
</comment>
<evidence type="ECO:0000313" key="14">
    <source>
        <dbReference type="Proteomes" id="UP000001307"/>
    </source>
</evidence>
<name>E4X9N7_OIKDI</name>
<evidence type="ECO:0000259" key="12">
    <source>
        <dbReference type="Pfam" id="PF15867"/>
    </source>
</evidence>
<comment type="subcellular location">
    <subcellularLocation>
        <location evidence="2">Cell projection</location>
        <location evidence="2">Cilium</location>
        <location evidence="2">Flagellum</location>
    </subcellularLocation>
    <subcellularLocation>
        <location evidence="3">Cytoplasm</location>
    </subcellularLocation>
</comment>
<dbReference type="PANTHER" id="PTHR28572">
    <property type="entry name" value="COILED-COIL DOMAIN-CONTAINING PROTEIN 103"/>
    <property type="match status" value="1"/>
</dbReference>
<evidence type="ECO:0000313" key="13">
    <source>
        <dbReference type="EMBL" id="CBY08446.1"/>
    </source>
</evidence>